<dbReference type="PANTHER" id="PTHR30461:SF23">
    <property type="entry name" value="DNA RECOMBINASE-RELATED"/>
    <property type="match status" value="1"/>
</dbReference>
<evidence type="ECO:0000256" key="5">
    <source>
        <dbReference type="PROSITE-ProRule" id="PRU10137"/>
    </source>
</evidence>
<keyword evidence="11" id="KW-1185">Reference proteome</keyword>
<proteinExistence type="predicted"/>
<dbReference type="EMBL" id="FNED01000008">
    <property type="protein sequence ID" value="SDI82602.1"/>
    <property type="molecule type" value="Genomic_DNA"/>
</dbReference>
<reference evidence="10 12" key="2">
    <citation type="submission" date="2016-10" db="EMBL/GenBank/DDBJ databases">
        <authorList>
            <person name="de Groot N.N."/>
        </authorList>
    </citation>
    <scope>NUCLEOTIDE SEQUENCE [LARGE SCALE GENOMIC DNA]</scope>
    <source>
        <strain evidence="10 12">DSM 2895</strain>
    </source>
</reference>
<keyword evidence="1" id="KW-0229">DNA integration</keyword>
<dbReference type="Pfam" id="PF13408">
    <property type="entry name" value="Zn_ribbon_recom"/>
    <property type="match status" value="1"/>
</dbReference>
<evidence type="ECO:0000256" key="6">
    <source>
        <dbReference type="SAM" id="Coils"/>
    </source>
</evidence>
<dbReference type="OrthoDB" id="9811097at2"/>
<dbReference type="InterPro" id="IPR006119">
    <property type="entry name" value="Resolv_N"/>
</dbReference>
<keyword evidence="3" id="KW-0233">DNA recombination</keyword>
<protein>
    <submittedName>
        <fullName evidence="9 10">DNA recombinase</fullName>
    </submittedName>
</protein>
<evidence type="ECO:0000313" key="12">
    <source>
        <dbReference type="Proteomes" id="UP000182836"/>
    </source>
</evidence>
<dbReference type="InterPro" id="IPR025827">
    <property type="entry name" value="Zn_ribbon_recom_dom"/>
</dbReference>
<dbReference type="PROSITE" id="PS00397">
    <property type="entry name" value="RECOMBINASES_1"/>
    <property type="match status" value="1"/>
</dbReference>
<evidence type="ECO:0000256" key="3">
    <source>
        <dbReference type="ARBA" id="ARBA00023172"/>
    </source>
</evidence>
<dbReference type="STRING" id="47500.AF333_06510"/>
<evidence type="ECO:0000256" key="2">
    <source>
        <dbReference type="ARBA" id="ARBA00023125"/>
    </source>
</evidence>
<dbReference type="Pfam" id="PF07508">
    <property type="entry name" value="Recombinase"/>
    <property type="match status" value="1"/>
</dbReference>
<evidence type="ECO:0000256" key="4">
    <source>
        <dbReference type="PIRSR" id="PIRSR606118-50"/>
    </source>
</evidence>
<dbReference type="GeneID" id="42304853"/>
<evidence type="ECO:0000259" key="7">
    <source>
        <dbReference type="PROSITE" id="PS51736"/>
    </source>
</evidence>
<dbReference type="InterPro" id="IPR011109">
    <property type="entry name" value="DNA_bind_recombinase_dom"/>
</dbReference>
<dbReference type="Pfam" id="PF00239">
    <property type="entry name" value="Resolvase"/>
    <property type="match status" value="1"/>
</dbReference>
<name>A0A0D1W3D6_ANEMI</name>
<dbReference type="Proteomes" id="UP000037269">
    <property type="component" value="Unassembled WGS sequence"/>
</dbReference>
<feature type="domain" description="Resolvase/invertase-type recombinase catalytic" evidence="7">
    <location>
        <begin position="1"/>
        <end position="144"/>
    </location>
</feature>
<gene>
    <name evidence="9" type="ORF">AF333_06510</name>
    <name evidence="10" type="ORF">SAMN04487909_10874</name>
</gene>
<accession>A0A0D1W3D6</accession>
<evidence type="ECO:0000259" key="8">
    <source>
        <dbReference type="PROSITE" id="PS51737"/>
    </source>
</evidence>
<dbReference type="AlphaFoldDB" id="A0A0D1W3D6"/>
<feature type="domain" description="Recombinase" evidence="8">
    <location>
        <begin position="152"/>
        <end position="288"/>
    </location>
</feature>
<dbReference type="SUPFAM" id="SSF53041">
    <property type="entry name" value="Resolvase-like"/>
    <property type="match status" value="1"/>
</dbReference>
<feature type="active site" description="O-(5'-phospho-DNA)-serine intermediate" evidence="4 5">
    <location>
        <position position="9"/>
    </location>
</feature>
<evidence type="ECO:0000313" key="11">
    <source>
        <dbReference type="Proteomes" id="UP000037269"/>
    </source>
</evidence>
<dbReference type="InterPro" id="IPR006118">
    <property type="entry name" value="Recombinase_CS"/>
</dbReference>
<dbReference type="Gene3D" id="3.90.1750.20">
    <property type="entry name" value="Putative Large Serine Recombinase, Chain B, Domain 2"/>
    <property type="match status" value="1"/>
</dbReference>
<evidence type="ECO:0000256" key="1">
    <source>
        <dbReference type="ARBA" id="ARBA00022908"/>
    </source>
</evidence>
<dbReference type="PROSITE" id="PS51737">
    <property type="entry name" value="RECOMBINASE_DNA_BIND"/>
    <property type="match status" value="1"/>
</dbReference>
<evidence type="ECO:0000313" key="9">
    <source>
        <dbReference type="EMBL" id="KON95182.1"/>
    </source>
</evidence>
<keyword evidence="2" id="KW-0238">DNA-binding</keyword>
<organism evidence="9 11">
    <name type="scientific">Aneurinibacillus migulanus</name>
    <name type="common">Bacillus migulanus</name>
    <dbReference type="NCBI Taxonomy" id="47500"/>
    <lineage>
        <taxon>Bacteria</taxon>
        <taxon>Bacillati</taxon>
        <taxon>Bacillota</taxon>
        <taxon>Bacilli</taxon>
        <taxon>Bacillales</taxon>
        <taxon>Paenibacillaceae</taxon>
        <taxon>Aneurinibacillus group</taxon>
        <taxon>Aneurinibacillus</taxon>
    </lineage>
</organism>
<dbReference type="Gene3D" id="3.40.50.1390">
    <property type="entry name" value="Resolvase, N-terminal catalytic domain"/>
    <property type="match status" value="1"/>
</dbReference>
<dbReference type="PROSITE" id="PS51736">
    <property type="entry name" value="RECOMBINASES_3"/>
    <property type="match status" value="1"/>
</dbReference>
<dbReference type="RefSeq" id="WP_043067415.1">
    <property type="nucleotide sequence ID" value="NZ_BJOA01000061.1"/>
</dbReference>
<dbReference type="GO" id="GO:0003677">
    <property type="term" value="F:DNA binding"/>
    <property type="evidence" value="ECO:0007669"/>
    <property type="project" value="UniProtKB-KW"/>
</dbReference>
<dbReference type="InterPro" id="IPR036162">
    <property type="entry name" value="Resolvase-like_N_sf"/>
</dbReference>
<feature type="coiled-coil region" evidence="6">
    <location>
        <begin position="418"/>
        <end position="452"/>
    </location>
</feature>
<dbReference type="InterPro" id="IPR050639">
    <property type="entry name" value="SSR_resolvase"/>
</dbReference>
<dbReference type="EMBL" id="LGUG01000004">
    <property type="protein sequence ID" value="KON95182.1"/>
    <property type="molecule type" value="Genomic_DNA"/>
</dbReference>
<reference evidence="9 11" key="1">
    <citation type="submission" date="2015-07" db="EMBL/GenBank/DDBJ databases">
        <title>Fjat-14205 dsm 2895.</title>
        <authorList>
            <person name="Liu B."/>
            <person name="Wang J."/>
            <person name="Zhu Y."/>
            <person name="Liu G."/>
            <person name="Chen Q."/>
            <person name="Chen Z."/>
            <person name="Lan J."/>
            <person name="Che J."/>
            <person name="Ge C."/>
            <person name="Shi H."/>
            <person name="Pan Z."/>
            <person name="Liu X."/>
        </authorList>
    </citation>
    <scope>NUCLEOTIDE SEQUENCE [LARGE SCALE GENOMIC DNA]</scope>
    <source>
        <strain evidence="9 11">DSM 2895</strain>
    </source>
</reference>
<dbReference type="GO" id="GO:0000150">
    <property type="term" value="F:DNA strand exchange activity"/>
    <property type="evidence" value="ECO:0007669"/>
    <property type="project" value="InterPro"/>
</dbReference>
<dbReference type="PANTHER" id="PTHR30461">
    <property type="entry name" value="DNA-INVERTASE FROM LAMBDOID PROPHAGE"/>
    <property type="match status" value="1"/>
</dbReference>
<dbReference type="Proteomes" id="UP000182836">
    <property type="component" value="Unassembled WGS sequence"/>
</dbReference>
<evidence type="ECO:0000313" key="10">
    <source>
        <dbReference type="EMBL" id="SDI82602.1"/>
    </source>
</evidence>
<dbReference type="CDD" id="cd00338">
    <property type="entry name" value="Ser_Recombinase"/>
    <property type="match status" value="1"/>
</dbReference>
<keyword evidence="6" id="KW-0175">Coiled coil</keyword>
<dbReference type="PATRIC" id="fig|47500.8.peg.2510"/>
<dbReference type="InterPro" id="IPR038109">
    <property type="entry name" value="DNA_bind_recomb_sf"/>
</dbReference>
<dbReference type="GO" id="GO:0015074">
    <property type="term" value="P:DNA integration"/>
    <property type="evidence" value="ECO:0007669"/>
    <property type="project" value="UniProtKB-KW"/>
</dbReference>
<sequence length="502" mass="59227">MIGIYARVSTEEQAKSGFSLKDQIRECQKKAGTDNYKQYIDQGISGEFLDRPALSQLRQDVRDGLITKVVCLDPDRLSRKLMHQLLITEEFDQKGIQLIFVNGEYARTPEGQLFYSMRGAIAEFEKAKINERMSRGRREKARQGRVLRDFQVYGYNYDKENEQMVINEEEAAIVRLIFDLFTKPWKVQGMNGIALYLTKEGIPTKRGKGVWHRQVVRQILMNEAYIGEFYQNRWNTEGMLGNKHKSKEEHVPMKERPREEWILIPCPSIIEQEQFEYAQKLLQDSRRRWAKTGLHEYLLSGLLRCANCGNTMTGRRAKNWGKYVYEYTDRKNTAGTQHKGCGRTIKAENLDNEVWEAIRSWLKHPNEVAAATEIDKEQQEKFSVELIEIGRLQKEIEKVKIGRKRLFTLFVDGMDIKEKEIREQIHFLKEKEEKATKKLEKLKARVREAKEAQFNQHLLSEAAEYYLTRQHDKLTLEDRKQLIRQLVREIIVYEERIEIFTY</sequence>
<dbReference type="SMART" id="SM00857">
    <property type="entry name" value="Resolvase"/>
    <property type="match status" value="1"/>
</dbReference>